<accession>A0A2Z7DIM0</accession>
<reference evidence="1 2" key="1">
    <citation type="journal article" date="2015" name="Proc. Natl. Acad. Sci. U.S.A.">
        <title>The resurrection genome of Boea hygrometrica: A blueprint for survival of dehydration.</title>
        <authorList>
            <person name="Xiao L."/>
            <person name="Yang G."/>
            <person name="Zhang L."/>
            <person name="Yang X."/>
            <person name="Zhao S."/>
            <person name="Ji Z."/>
            <person name="Zhou Q."/>
            <person name="Hu M."/>
            <person name="Wang Y."/>
            <person name="Chen M."/>
            <person name="Xu Y."/>
            <person name="Jin H."/>
            <person name="Xiao X."/>
            <person name="Hu G."/>
            <person name="Bao F."/>
            <person name="Hu Y."/>
            <person name="Wan P."/>
            <person name="Li L."/>
            <person name="Deng X."/>
            <person name="Kuang T."/>
            <person name="Xiang C."/>
            <person name="Zhu J.K."/>
            <person name="Oliver M.J."/>
            <person name="He Y."/>
        </authorList>
    </citation>
    <scope>NUCLEOTIDE SEQUENCE [LARGE SCALE GENOMIC DNA]</scope>
    <source>
        <strain evidence="2">cv. XS01</strain>
    </source>
</reference>
<name>A0A2Z7DIM0_9LAMI</name>
<sequence>MVKCEKEFRSWSWFGRNGRGTGTEACSTKFQVFKGVAVAQRDCGKERRENDRTARCRVERCEAERMLLMYHGIVKMSLGGFNHLPWDLGKAIRDVCRRLDMECAGEL</sequence>
<gene>
    <name evidence="1" type="ORF">F511_21321</name>
</gene>
<dbReference type="Proteomes" id="UP000250235">
    <property type="component" value="Unassembled WGS sequence"/>
</dbReference>
<protein>
    <submittedName>
        <fullName evidence="1">Uncharacterized protein</fullName>
    </submittedName>
</protein>
<dbReference type="EMBL" id="KQ987249">
    <property type="protein sequence ID" value="KZV57811.1"/>
    <property type="molecule type" value="Genomic_DNA"/>
</dbReference>
<organism evidence="1 2">
    <name type="scientific">Dorcoceras hygrometricum</name>
    <dbReference type="NCBI Taxonomy" id="472368"/>
    <lineage>
        <taxon>Eukaryota</taxon>
        <taxon>Viridiplantae</taxon>
        <taxon>Streptophyta</taxon>
        <taxon>Embryophyta</taxon>
        <taxon>Tracheophyta</taxon>
        <taxon>Spermatophyta</taxon>
        <taxon>Magnoliopsida</taxon>
        <taxon>eudicotyledons</taxon>
        <taxon>Gunneridae</taxon>
        <taxon>Pentapetalae</taxon>
        <taxon>asterids</taxon>
        <taxon>lamiids</taxon>
        <taxon>Lamiales</taxon>
        <taxon>Gesneriaceae</taxon>
        <taxon>Didymocarpoideae</taxon>
        <taxon>Trichosporeae</taxon>
        <taxon>Loxocarpinae</taxon>
        <taxon>Dorcoceras</taxon>
    </lineage>
</organism>
<proteinExistence type="predicted"/>
<evidence type="ECO:0000313" key="2">
    <source>
        <dbReference type="Proteomes" id="UP000250235"/>
    </source>
</evidence>
<keyword evidence="2" id="KW-1185">Reference proteome</keyword>
<dbReference type="AlphaFoldDB" id="A0A2Z7DIM0"/>
<evidence type="ECO:0000313" key="1">
    <source>
        <dbReference type="EMBL" id="KZV57811.1"/>
    </source>
</evidence>